<protein>
    <submittedName>
        <fullName evidence="1">Uncharacterized protein</fullName>
    </submittedName>
</protein>
<reference evidence="1" key="1">
    <citation type="submission" date="2012-04" db="EMBL/GenBank/DDBJ databases">
        <title>The Genome Sequence of Fusarium oxysporum melonis.</title>
        <authorList>
            <consortium name="The Broad Institute Genome Sequencing Platform"/>
            <person name="Ma L.-J."/>
            <person name="Gale L.R."/>
            <person name="Schwartz D.C."/>
            <person name="Zhou S."/>
            <person name="Corby-Kistler H."/>
            <person name="Young S.K."/>
            <person name="Zeng Q."/>
            <person name="Gargeya S."/>
            <person name="Fitzgerald M."/>
            <person name="Haas B."/>
            <person name="Abouelleil A."/>
            <person name="Alvarado L."/>
            <person name="Arachchi H.M."/>
            <person name="Berlin A."/>
            <person name="Brown A."/>
            <person name="Chapman S.B."/>
            <person name="Chen Z."/>
            <person name="Dunbar C."/>
            <person name="Freedman E."/>
            <person name="Gearin G."/>
            <person name="Goldberg J."/>
            <person name="Griggs A."/>
            <person name="Gujja S."/>
            <person name="Heiman D."/>
            <person name="Howarth C."/>
            <person name="Larson L."/>
            <person name="Lui A."/>
            <person name="MacDonald P.J.P."/>
            <person name="Montmayeur A."/>
            <person name="Murphy C."/>
            <person name="Neiman D."/>
            <person name="Pearson M."/>
            <person name="Priest M."/>
            <person name="Roberts A."/>
            <person name="Saif S."/>
            <person name="Shea T."/>
            <person name="Shenoy N."/>
            <person name="Sisk P."/>
            <person name="Stolte C."/>
            <person name="Sykes S."/>
            <person name="Wortman J."/>
            <person name="Nusbaum C."/>
            <person name="Birren B."/>
        </authorList>
    </citation>
    <scope>NUCLEOTIDE SEQUENCE</scope>
    <source>
        <strain evidence="1">26406</strain>
    </source>
</reference>
<sequence length="65" mass="7941">MVGVYQNIQSLVLNLSLEGKLRQVQQWLQQMLFHLARMSLRSQRITTWEQQRQWKRISRISQMLQ</sequence>
<proteinExistence type="predicted"/>
<dbReference type="HOGENOM" id="CLU_2849798_0_0_1"/>
<dbReference type="AlphaFoldDB" id="W9Z5S5"/>
<dbReference type="VEuPathDB" id="FungiDB:FOMG_19636"/>
<gene>
    <name evidence="1" type="ORF">FOMG_19636</name>
</gene>
<evidence type="ECO:0000313" key="1">
    <source>
        <dbReference type="EMBL" id="EXK23603.1"/>
    </source>
</evidence>
<organism evidence="1">
    <name type="scientific">Fusarium oxysporum f. sp. melonis 26406</name>
    <dbReference type="NCBI Taxonomy" id="1089452"/>
    <lineage>
        <taxon>Eukaryota</taxon>
        <taxon>Fungi</taxon>
        <taxon>Dikarya</taxon>
        <taxon>Ascomycota</taxon>
        <taxon>Pezizomycotina</taxon>
        <taxon>Sordariomycetes</taxon>
        <taxon>Hypocreomycetidae</taxon>
        <taxon>Hypocreales</taxon>
        <taxon>Nectriaceae</taxon>
        <taxon>Fusarium</taxon>
        <taxon>Fusarium oxysporum species complex</taxon>
    </lineage>
</organism>
<dbReference type="EMBL" id="KI980712">
    <property type="protein sequence ID" value="EXK23603.1"/>
    <property type="molecule type" value="Genomic_DNA"/>
</dbReference>
<reference evidence="1" key="2">
    <citation type="submission" date="2014-02" db="EMBL/GenBank/DDBJ databases">
        <title>Annotation of the Genome Sequence of Fusarium oxysporum f. sp. melonis 26406.</title>
        <authorList>
            <consortium name="The Broad Institute Genomics Platform"/>
            <person name="Ma L.-J."/>
            <person name="Corby-Kistler H."/>
            <person name="Broz K."/>
            <person name="Gale L.R."/>
            <person name="Jonkers W."/>
            <person name="O'Donnell K."/>
            <person name="Ploetz R."/>
            <person name="Steinberg C."/>
            <person name="Schwartz D.C."/>
            <person name="VanEtten H."/>
            <person name="Zhou S."/>
            <person name="Young S.K."/>
            <person name="Zeng Q."/>
            <person name="Gargeya S."/>
            <person name="Fitzgerald M."/>
            <person name="Abouelleil A."/>
            <person name="Alvarado L."/>
            <person name="Chapman S.B."/>
            <person name="Gainer-Dewar J."/>
            <person name="Goldberg J."/>
            <person name="Griggs A."/>
            <person name="Gujja S."/>
            <person name="Hansen M."/>
            <person name="Howarth C."/>
            <person name="Imamovic A."/>
            <person name="Ireland A."/>
            <person name="Larimer J."/>
            <person name="McCowan C."/>
            <person name="Murphy C."/>
            <person name="Pearson M."/>
            <person name="Poon T.W."/>
            <person name="Priest M."/>
            <person name="Roberts A."/>
            <person name="Saif S."/>
            <person name="Shea T."/>
            <person name="Sykes S."/>
            <person name="Wortman J."/>
            <person name="Nusbaum C."/>
            <person name="Birren B."/>
        </authorList>
    </citation>
    <scope>NUCLEOTIDE SEQUENCE</scope>
    <source>
        <strain evidence="1">26406</strain>
    </source>
</reference>
<name>W9Z5S5_FUSOX</name>
<accession>W9Z5S5</accession>
<dbReference type="Proteomes" id="UP000030703">
    <property type="component" value="Unassembled WGS sequence"/>
</dbReference>